<keyword evidence="4" id="KW-0067">ATP-binding</keyword>
<dbReference type="Proteomes" id="UP000007014">
    <property type="component" value="Chromosome 6"/>
</dbReference>
<dbReference type="CDD" id="cd18787">
    <property type="entry name" value="SF2_C_DEAD"/>
    <property type="match status" value="1"/>
</dbReference>
<dbReference type="Pfam" id="PF00270">
    <property type="entry name" value="DEAD"/>
    <property type="match status" value="1"/>
</dbReference>
<dbReference type="InterPro" id="IPR050079">
    <property type="entry name" value="DEAD_box_RNA_helicase"/>
</dbReference>
<sequence>MQQSFLDFGLKPAVQCGLLRCSFFIPSGIQAKALPFIIKEENIILQDHSGSGKTTLLAIAVNHVVNPAENCLQAVLLSPTKELAQQTAVLIERIGSKYVCLRCSVCHGAVQVKGAAHVWSGTPGKILQQFSNTGTMSANTVRLLVIDEIDEMLSAGLEKQVSRICRIMPETCQVVVVSATASMSGMESLHDFLRRDMHFITTGSTEAYWHAGIQHYRVEVPEEKWKLSAVFDIFSRYLVRSQCIIFTNESKKADWLEKKISLRGFEVQGIHGGKPQDKRVAAIDKFRSGTTNVLVATDVASRGLDIPGVVLVINFDVPLKPSIYVHRVGRCGRFGRRGIGITIITKENKLQLQQIEQFLKIRIRSLPAELVEKNPL</sequence>
<keyword evidence="3 7" id="KW-0347">Helicase</keyword>
<dbReference type="RefSeq" id="XP_005535780.1">
    <property type="nucleotide sequence ID" value="XM_005535723.1"/>
</dbReference>
<keyword evidence="2" id="KW-0378">Hydrolase</keyword>
<dbReference type="KEGG" id="cme:CYME_CMF125C"/>
<evidence type="ECO:0000259" key="5">
    <source>
        <dbReference type="PROSITE" id="PS51192"/>
    </source>
</evidence>
<dbReference type="HOGENOM" id="CLU_003041_1_0_1"/>
<dbReference type="GO" id="GO:0003676">
    <property type="term" value="F:nucleic acid binding"/>
    <property type="evidence" value="ECO:0007669"/>
    <property type="project" value="InterPro"/>
</dbReference>
<keyword evidence="1" id="KW-0547">Nucleotide-binding</keyword>
<evidence type="ECO:0000256" key="4">
    <source>
        <dbReference type="ARBA" id="ARBA00022840"/>
    </source>
</evidence>
<dbReference type="SUPFAM" id="SSF52540">
    <property type="entry name" value="P-loop containing nucleoside triphosphate hydrolases"/>
    <property type="match status" value="1"/>
</dbReference>
<evidence type="ECO:0000256" key="2">
    <source>
        <dbReference type="ARBA" id="ARBA00022801"/>
    </source>
</evidence>
<evidence type="ECO:0000313" key="8">
    <source>
        <dbReference type="Proteomes" id="UP000007014"/>
    </source>
</evidence>
<dbReference type="Pfam" id="PF00271">
    <property type="entry name" value="Helicase_C"/>
    <property type="match status" value="1"/>
</dbReference>
<dbReference type="PROSITE" id="PS51192">
    <property type="entry name" value="HELICASE_ATP_BIND_1"/>
    <property type="match status" value="1"/>
</dbReference>
<dbReference type="OrthoDB" id="10401420at2759"/>
<feature type="domain" description="Helicase ATP-binding" evidence="5">
    <location>
        <begin position="34"/>
        <end position="199"/>
    </location>
</feature>
<organism evidence="7 8">
    <name type="scientific">Cyanidioschyzon merolae (strain NIES-3377 / 10D)</name>
    <name type="common">Unicellular red alga</name>
    <dbReference type="NCBI Taxonomy" id="280699"/>
    <lineage>
        <taxon>Eukaryota</taxon>
        <taxon>Rhodophyta</taxon>
        <taxon>Bangiophyceae</taxon>
        <taxon>Cyanidiales</taxon>
        <taxon>Cyanidiaceae</taxon>
        <taxon>Cyanidioschyzon</taxon>
    </lineage>
</organism>
<dbReference type="PROSITE" id="PS51194">
    <property type="entry name" value="HELICASE_CTER"/>
    <property type="match status" value="1"/>
</dbReference>
<dbReference type="Gramene" id="CMF125CT">
    <property type="protein sequence ID" value="CMF125CT"/>
    <property type="gene ID" value="CMF125C"/>
</dbReference>
<name>M1V753_CYAM1</name>
<dbReference type="eggNOG" id="KOG0328">
    <property type="taxonomic scope" value="Eukaryota"/>
</dbReference>
<proteinExistence type="predicted"/>
<accession>M1V753</accession>
<dbReference type="Gene3D" id="3.40.50.300">
    <property type="entry name" value="P-loop containing nucleotide triphosphate hydrolases"/>
    <property type="match status" value="2"/>
</dbReference>
<dbReference type="STRING" id="280699.M1V753"/>
<keyword evidence="8" id="KW-1185">Reference proteome</keyword>
<evidence type="ECO:0000256" key="1">
    <source>
        <dbReference type="ARBA" id="ARBA00022741"/>
    </source>
</evidence>
<dbReference type="GO" id="GO:0005524">
    <property type="term" value="F:ATP binding"/>
    <property type="evidence" value="ECO:0007669"/>
    <property type="project" value="UniProtKB-KW"/>
</dbReference>
<dbReference type="EMBL" id="AP006488">
    <property type="protein sequence ID" value="BAM79494.1"/>
    <property type="molecule type" value="Genomic_DNA"/>
</dbReference>
<dbReference type="SMART" id="SM00487">
    <property type="entry name" value="DEXDc"/>
    <property type="match status" value="1"/>
</dbReference>
<evidence type="ECO:0000256" key="3">
    <source>
        <dbReference type="ARBA" id="ARBA00022806"/>
    </source>
</evidence>
<dbReference type="InterPro" id="IPR011545">
    <property type="entry name" value="DEAD/DEAH_box_helicase_dom"/>
</dbReference>
<dbReference type="InterPro" id="IPR001650">
    <property type="entry name" value="Helicase_C-like"/>
</dbReference>
<dbReference type="PANTHER" id="PTHR47959:SF1">
    <property type="entry name" value="ATP-DEPENDENT RNA HELICASE DBPA"/>
    <property type="match status" value="1"/>
</dbReference>
<feature type="domain" description="Helicase C-terminal" evidence="6">
    <location>
        <begin position="212"/>
        <end position="374"/>
    </location>
</feature>
<dbReference type="GO" id="GO:0016787">
    <property type="term" value="F:hydrolase activity"/>
    <property type="evidence" value="ECO:0007669"/>
    <property type="project" value="UniProtKB-KW"/>
</dbReference>
<dbReference type="OMA" id="CAPNERT"/>
<dbReference type="AlphaFoldDB" id="M1V753"/>
<reference evidence="7 8" key="1">
    <citation type="journal article" date="2004" name="Nature">
        <title>Genome sequence of the ultrasmall unicellular red alga Cyanidioschyzon merolae 10D.</title>
        <authorList>
            <person name="Matsuzaki M."/>
            <person name="Misumi O."/>
            <person name="Shin-i T."/>
            <person name="Maruyama S."/>
            <person name="Takahara M."/>
            <person name="Miyagishima S."/>
            <person name="Mori T."/>
            <person name="Nishida K."/>
            <person name="Yagisawa F."/>
            <person name="Nishida K."/>
            <person name="Yoshida Y."/>
            <person name="Nishimura Y."/>
            <person name="Nakao S."/>
            <person name="Kobayashi T."/>
            <person name="Momoyama Y."/>
            <person name="Higashiyama T."/>
            <person name="Minoda A."/>
            <person name="Sano M."/>
            <person name="Nomoto H."/>
            <person name="Oishi K."/>
            <person name="Hayashi H."/>
            <person name="Ohta F."/>
            <person name="Nishizaka S."/>
            <person name="Haga S."/>
            <person name="Miura S."/>
            <person name="Morishita T."/>
            <person name="Kabeya Y."/>
            <person name="Terasawa K."/>
            <person name="Suzuki Y."/>
            <person name="Ishii Y."/>
            <person name="Asakawa S."/>
            <person name="Takano H."/>
            <person name="Ohta N."/>
            <person name="Kuroiwa H."/>
            <person name="Tanaka K."/>
            <person name="Shimizu N."/>
            <person name="Sugano S."/>
            <person name="Sato N."/>
            <person name="Nozaki H."/>
            <person name="Ogasawara N."/>
            <person name="Kohara Y."/>
            <person name="Kuroiwa T."/>
        </authorList>
    </citation>
    <scope>NUCLEOTIDE SEQUENCE [LARGE SCALE GENOMIC DNA]</scope>
    <source>
        <strain evidence="7 8">10D</strain>
    </source>
</reference>
<dbReference type="GeneID" id="16993011"/>
<protein>
    <submittedName>
        <fullName evidence="7">Probable RNA helicase RH2</fullName>
    </submittedName>
</protein>
<evidence type="ECO:0000259" key="6">
    <source>
        <dbReference type="PROSITE" id="PS51194"/>
    </source>
</evidence>
<dbReference type="InterPro" id="IPR014001">
    <property type="entry name" value="Helicase_ATP-bd"/>
</dbReference>
<reference evidence="7 8" key="2">
    <citation type="journal article" date="2007" name="BMC Biol.">
        <title>A 100%-complete sequence reveals unusually simple genomic features in the hot-spring red alga Cyanidioschyzon merolae.</title>
        <authorList>
            <person name="Nozaki H."/>
            <person name="Takano H."/>
            <person name="Misumi O."/>
            <person name="Terasawa K."/>
            <person name="Matsuzaki M."/>
            <person name="Maruyama S."/>
            <person name="Nishida K."/>
            <person name="Yagisawa F."/>
            <person name="Yoshida Y."/>
            <person name="Fujiwara T."/>
            <person name="Takio S."/>
            <person name="Tamura K."/>
            <person name="Chung S.J."/>
            <person name="Nakamura S."/>
            <person name="Kuroiwa H."/>
            <person name="Tanaka K."/>
            <person name="Sato N."/>
            <person name="Kuroiwa T."/>
        </authorList>
    </citation>
    <scope>NUCLEOTIDE SEQUENCE [LARGE SCALE GENOMIC DNA]</scope>
    <source>
        <strain evidence="7 8">10D</strain>
    </source>
</reference>
<gene>
    <name evidence="7" type="ORF">CYME_CMF125C</name>
</gene>
<dbReference type="PANTHER" id="PTHR47959">
    <property type="entry name" value="ATP-DEPENDENT RNA HELICASE RHLE-RELATED"/>
    <property type="match status" value="1"/>
</dbReference>
<dbReference type="SMART" id="SM00490">
    <property type="entry name" value="HELICc"/>
    <property type="match status" value="1"/>
</dbReference>
<dbReference type="GO" id="GO:0003724">
    <property type="term" value="F:RNA helicase activity"/>
    <property type="evidence" value="ECO:0007669"/>
    <property type="project" value="TreeGrafter"/>
</dbReference>
<dbReference type="InterPro" id="IPR027417">
    <property type="entry name" value="P-loop_NTPase"/>
</dbReference>
<evidence type="ECO:0000313" key="7">
    <source>
        <dbReference type="EMBL" id="BAM79494.1"/>
    </source>
</evidence>
<dbReference type="GO" id="GO:0005829">
    <property type="term" value="C:cytosol"/>
    <property type="evidence" value="ECO:0007669"/>
    <property type="project" value="TreeGrafter"/>
</dbReference>